<dbReference type="Pfam" id="PF00528">
    <property type="entry name" value="BPD_transp_1"/>
    <property type="match status" value="1"/>
</dbReference>
<dbReference type="EMBL" id="CP002659">
    <property type="protein sequence ID" value="AEC01721.1"/>
    <property type="molecule type" value="Genomic_DNA"/>
</dbReference>
<reference evidence="9 10" key="2">
    <citation type="journal article" date="2012" name="Stand. Genomic Sci.">
        <title>Complete genome sequence of the termite hindgut bacterium Spirochaeta coccoides type strain (SPN1(T)), reclassification in the genus Sphaerochaeta as Sphaerochaeta coccoides comb. nov. and emendations of the family Spirochaetaceae and the genus Sphaerochaeta.</title>
        <authorList>
            <person name="Abt B."/>
            <person name="Han C."/>
            <person name="Scheuner C."/>
            <person name="Lu M."/>
            <person name="Lapidus A."/>
            <person name="Nolan M."/>
            <person name="Lucas S."/>
            <person name="Hammon N."/>
            <person name="Deshpande S."/>
            <person name="Cheng J.F."/>
            <person name="Tapia R."/>
            <person name="Goodwin L.A."/>
            <person name="Pitluck S."/>
            <person name="Liolios K."/>
            <person name="Pagani I."/>
            <person name="Ivanova N."/>
            <person name="Mavromatis K."/>
            <person name="Mikhailova N."/>
            <person name="Huntemann M."/>
            <person name="Pati A."/>
            <person name="Chen A."/>
            <person name="Palaniappan K."/>
            <person name="Land M."/>
            <person name="Hauser L."/>
            <person name="Brambilla E.M."/>
            <person name="Rohde M."/>
            <person name="Spring S."/>
            <person name="Gronow S."/>
            <person name="Goker M."/>
            <person name="Woyke T."/>
            <person name="Bristow J."/>
            <person name="Eisen J.A."/>
            <person name="Markowitz V."/>
            <person name="Hugenholtz P."/>
            <person name="Kyrpides N.C."/>
            <person name="Klenk H.P."/>
            <person name="Detter J.C."/>
        </authorList>
    </citation>
    <scope>NUCLEOTIDE SEQUENCE [LARGE SCALE GENOMIC DNA]</scope>
    <source>
        <strain evidence="10">ATCC BAA-1237 / DSM 17374 / SPN1</strain>
    </source>
</reference>
<feature type="transmembrane region" description="Helical" evidence="7">
    <location>
        <begin position="261"/>
        <end position="280"/>
    </location>
</feature>
<proteinExistence type="inferred from homology"/>
<keyword evidence="10" id="KW-1185">Reference proteome</keyword>
<comment type="similarity">
    <text evidence="7">Belongs to the binding-protein-dependent transport system permease family.</text>
</comment>
<feature type="transmembrane region" description="Helical" evidence="7">
    <location>
        <begin position="111"/>
        <end position="131"/>
    </location>
</feature>
<evidence type="ECO:0000256" key="5">
    <source>
        <dbReference type="ARBA" id="ARBA00022989"/>
    </source>
</evidence>
<dbReference type="eggNOG" id="COG0395">
    <property type="taxonomic scope" value="Bacteria"/>
</dbReference>
<feature type="transmembrane region" description="Helical" evidence="7">
    <location>
        <begin position="143"/>
        <end position="163"/>
    </location>
</feature>
<keyword evidence="4 7" id="KW-0812">Transmembrane</keyword>
<evidence type="ECO:0000256" key="6">
    <source>
        <dbReference type="ARBA" id="ARBA00023136"/>
    </source>
</evidence>
<gene>
    <name evidence="9" type="ordered locus">Spico_0493</name>
</gene>
<dbReference type="PROSITE" id="PS50928">
    <property type="entry name" value="ABC_TM1"/>
    <property type="match status" value="1"/>
</dbReference>
<feature type="transmembrane region" description="Helical" evidence="7">
    <location>
        <begin position="12"/>
        <end position="33"/>
    </location>
</feature>
<dbReference type="PANTHER" id="PTHR43744">
    <property type="entry name" value="ABC TRANSPORTER PERMEASE PROTEIN MG189-RELATED-RELATED"/>
    <property type="match status" value="1"/>
</dbReference>
<dbReference type="GO" id="GO:0005886">
    <property type="term" value="C:plasma membrane"/>
    <property type="evidence" value="ECO:0007669"/>
    <property type="project" value="UniProtKB-SubCell"/>
</dbReference>
<feature type="domain" description="ABC transmembrane type-1" evidence="8">
    <location>
        <begin position="76"/>
        <end position="279"/>
    </location>
</feature>
<keyword evidence="3" id="KW-1003">Cell membrane</keyword>
<keyword evidence="5 7" id="KW-1133">Transmembrane helix</keyword>
<evidence type="ECO:0000259" key="8">
    <source>
        <dbReference type="PROSITE" id="PS50928"/>
    </source>
</evidence>
<dbReference type="GO" id="GO:0055085">
    <property type="term" value="P:transmembrane transport"/>
    <property type="evidence" value="ECO:0007669"/>
    <property type="project" value="InterPro"/>
</dbReference>
<reference evidence="10" key="1">
    <citation type="submission" date="2011-04" db="EMBL/GenBank/DDBJ databases">
        <title>The complete genome of Spirochaeta coccoides DSM 17374.</title>
        <authorList>
            <person name="Lucas S."/>
            <person name="Copeland A."/>
            <person name="Lapidus A."/>
            <person name="Bruce D."/>
            <person name="Goodwin L."/>
            <person name="Pitluck S."/>
            <person name="Peters L."/>
            <person name="Kyrpides N."/>
            <person name="Mavromatis K."/>
            <person name="Pagani I."/>
            <person name="Ivanova N."/>
            <person name="Ovchinnikova G."/>
            <person name="Lu M."/>
            <person name="Detter J.C."/>
            <person name="Tapia R."/>
            <person name="Han C."/>
            <person name="Land M."/>
            <person name="Hauser L."/>
            <person name="Markowitz V."/>
            <person name="Cheng J.-F."/>
            <person name="Hugenholtz P."/>
            <person name="Woyke T."/>
            <person name="Wu D."/>
            <person name="Spring S."/>
            <person name="Schroeder M."/>
            <person name="Brambilla E."/>
            <person name="Klenk H.-P."/>
            <person name="Eisen J.A."/>
        </authorList>
    </citation>
    <scope>NUCLEOTIDE SEQUENCE [LARGE SCALE GENOMIC DNA]</scope>
    <source>
        <strain evidence="10">ATCC BAA-1237 / DSM 17374 / SPN1</strain>
    </source>
</reference>
<dbReference type="CDD" id="cd06261">
    <property type="entry name" value="TM_PBP2"/>
    <property type="match status" value="1"/>
</dbReference>
<evidence type="ECO:0000313" key="9">
    <source>
        <dbReference type="EMBL" id="AEC01721.1"/>
    </source>
</evidence>
<keyword evidence="6 7" id="KW-0472">Membrane</keyword>
<dbReference type="InterPro" id="IPR000515">
    <property type="entry name" value="MetI-like"/>
</dbReference>
<dbReference type="SUPFAM" id="SSF161098">
    <property type="entry name" value="MetI-like"/>
    <property type="match status" value="1"/>
</dbReference>
<dbReference type="STRING" id="760011.Spico_0493"/>
<name>F4GJ81_PARC1</name>
<evidence type="ECO:0000256" key="3">
    <source>
        <dbReference type="ARBA" id="ARBA00022475"/>
    </source>
</evidence>
<evidence type="ECO:0000256" key="2">
    <source>
        <dbReference type="ARBA" id="ARBA00022448"/>
    </source>
</evidence>
<feature type="transmembrane region" description="Helical" evidence="7">
    <location>
        <begin position="80"/>
        <end position="99"/>
    </location>
</feature>
<feature type="transmembrane region" description="Helical" evidence="7">
    <location>
        <begin position="185"/>
        <end position="207"/>
    </location>
</feature>
<dbReference type="Proteomes" id="UP000007939">
    <property type="component" value="Chromosome"/>
</dbReference>
<keyword evidence="2 7" id="KW-0813">Transport</keyword>
<dbReference type="KEGG" id="scc:Spico_0493"/>
<evidence type="ECO:0000256" key="1">
    <source>
        <dbReference type="ARBA" id="ARBA00004651"/>
    </source>
</evidence>
<dbReference type="PANTHER" id="PTHR43744:SF9">
    <property type="entry name" value="POLYGALACTURONAN_RHAMNOGALACTURONAN TRANSPORT SYSTEM PERMEASE PROTEIN YTCP"/>
    <property type="match status" value="1"/>
</dbReference>
<dbReference type="InterPro" id="IPR035906">
    <property type="entry name" value="MetI-like_sf"/>
</dbReference>
<dbReference type="HOGENOM" id="CLU_016047_1_0_12"/>
<comment type="subcellular location">
    <subcellularLocation>
        <location evidence="1 7">Cell membrane</location>
        <topology evidence="1 7">Multi-pass membrane protein</topology>
    </subcellularLocation>
</comment>
<accession>F4GJ81</accession>
<dbReference type="AlphaFoldDB" id="F4GJ81"/>
<protein>
    <submittedName>
        <fullName evidence="9">Carbohydrate ABC transporter membrane protein 2, CUT1 family</fullName>
    </submittedName>
</protein>
<evidence type="ECO:0000313" key="10">
    <source>
        <dbReference type="Proteomes" id="UP000007939"/>
    </source>
</evidence>
<sequence>MRKNLYVNSDTFLMFFIHVTLAIICVAMLYPLVLVLSNSVSDPVAIVRGQVKLLPVGFSFESYRKVFQNQDIVRSFANSLRYTVIGTLLNVIMTVLAAYPLSRRDLVGRSLLMKLITFTMFFSGGIIPLFLVVRSLGMMNRMWAIIVPGVISTYNLIITRTYFQHNIPQELQDAALIDGCSNTKFLLRIVLPLSTTILVIIAMFYTVGHWNAYLGPIMYFSRKVMYPLQVILRDILQSAQSADMATSDTVLSTRFFEIERIKYATIVIASLPMVIAYPFIMKYFEKGIMMGAIKG</sequence>
<evidence type="ECO:0000256" key="4">
    <source>
        <dbReference type="ARBA" id="ARBA00022692"/>
    </source>
</evidence>
<evidence type="ECO:0000256" key="7">
    <source>
        <dbReference type="RuleBase" id="RU363032"/>
    </source>
</evidence>
<dbReference type="Gene3D" id="1.10.3720.10">
    <property type="entry name" value="MetI-like"/>
    <property type="match status" value="1"/>
</dbReference>
<dbReference type="RefSeq" id="WP_013739117.1">
    <property type="nucleotide sequence ID" value="NC_015436.1"/>
</dbReference>
<organism evidence="9 10">
    <name type="scientific">Parasphaerochaeta coccoides (strain ATCC BAA-1237 / DSM 17374 / SPN1)</name>
    <name type="common">Sphaerochaeta coccoides</name>
    <dbReference type="NCBI Taxonomy" id="760011"/>
    <lineage>
        <taxon>Bacteria</taxon>
        <taxon>Pseudomonadati</taxon>
        <taxon>Spirochaetota</taxon>
        <taxon>Spirochaetia</taxon>
        <taxon>Spirochaetales</taxon>
        <taxon>Sphaerochaetaceae</taxon>
        <taxon>Parasphaerochaeta</taxon>
    </lineage>
</organism>